<comment type="caution">
    <text evidence="3">The sequence shown here is derived from an EMBL/GenBank/DDBJ whole genome shotgun (WGS) entry which is preliminary data.</text>
</comment>
<evidence type="ECO:0000313" key="3">
    <source>
        <dbReference type="EMBL" id="TQM42076.1"/>
    </source>
</evidence>
<organism evidence="3 4">
    <name type="scientific">Flavobacterium branchiophilum</name>
    <dbReference type="NCBI Taxonomy" id="55197"/>
    <lineage>
        <taxon>Bacteria</taxon>
        <taxon>Pseudomonadati</taxon>
        <taxon>Bacteroidota</taxon>
        <taxon>Flavobacteriia</taxon>
        <taxon>Flavobacteriales</taxon>
        <taxon>Flavobacteriaceae</taxon>
        <taxon>Flavobacterium</taxon>
    </lineage>
</organism>
<accession>A0A543G7L4</accession>
<dbReference type="RefSeq" id="WP_089081582.1">
    <property type="nucleotide sequence ID" value="NZ_VFPJ01000001.1"/>
</dbReference>
<dbReference type="EMBL" id="VFPJ01000001">
    <property type="protein sequence ID" value="TQM42076.1"/>
    <property type="molecule type" value="Genomic_DNA"/>
</dbReference>
<dbReference type="Pfam" id="PF03993">
    <property type="entry name" value="DUF349"/>
    <property type="match status" value="5"/>
</dbReference>
<evidence type="ECO:0000256" key="2">
    <source>
        <dbReference type="SAM" id="MobiDB-lite"/>
    </source>
</evidence>
<dbReference type="AlphaFoldDB" id="A0A543G7L4"/>
<feature type="coiled-coil region" evidence="1">
    <location>
        <begin position="541"/>
        <end position="635"/>
    </location>
</feature>
<reference evidence="3 4" key="1">
    <citation type="submission" date="2019-06" db="EMBL/GenBank/DDBJ databases">
        <title>Genomic Encyclopedia of Archaeal and Bacterial Type Strains, Phase II (KMG-II): from individual species to whole genera.</title>
        <authorList>
            <person name="Goeker M."/>
        </authorList>
    </citation>
    <scope>NUCLEOTIDE SEQUENCE [LARGE SCALE GENOMIC DNA]</scope>
    <source>
        <strain evidence="3 4">DSM 24789</strain>
    </source>
</reference>
<feature type="compositionally biased region" description="Polar residues" evidence="2">
    <location>
        <begin position="18"/>
        <end position="31"/>
    </location>
</feature>
<name>A0A543G7L4_9FLAO</name>
<dbReference type="Proteomes" id="UP000320773">
    <property type="component" value="Unassembled WGS sequence"/>
</dbReference>
<protein>
    <submittedName>
        <fullName evidence="3">Uncharacterized protein DUF349</fullName>
    </submittedName>
</protein>
<gene>
    <name evidence="3" type="ORF">BC670_3103</name>
</gene>
<dbReference type="InterPro" id="IPR007139">
    <property type="entry name" value="DUF349"/>
</dbReference>
<sequence length="639" mass="75702">MLEEKNDNLQEADGALENANQMTTSTQSQDFENSMNNAAVEAISSEVAAQGESDIKNISQIPIENYESMAMEDIVTSLESLVQNEQIMAFKSHIEEAKTTFLSKYYEFIDEKRAQFEAENADTNEEFQYHFPLKNKFDQLYTLFKDQKNKHFKSLQNDLQANLNKRLEIVEELKNLVGAQDNIPNALKQLNDLRERWKNAGAIPKDKYNHVWNNYHFHIENFYDFLHLDREARDLDFKHNLDLKLKIIARCEQLLSETDLNKAFRELQDLHRMWKEDIGPVSKEHREEIWIKFSDLTKQMHDKREQMYEQVRLIEQDNLSQKTIIIEALEVLAKHKVDSHNLWLAQIDQVEALRNAFFQVGKVPMEVNEATWQRFKNAVKDFNTLKNSFYKEIKKDQHDNLSKKQALVAKANELKDSTDFELTTPIMKQIQDEWKTIGHVPRKISDSLWKEFREACNHYFEKLKEFKSIENTDEVEAFEKKKDYMEVIRAFEMTGDHRTDLNAIKVHIDNWKSFGKVPFTRRHIDGKFNKILDALFEKLSLSKKESEMVRFSNKLEQISESNDSRKLENEKIFIIRKIEEVQSEIFQLENNIQFFANTRNAKKENSIVLEVRKNIEKHKEELVLLKDKLKQIRNFKSEE</sequence>
<proteinExistence type="predicted"/>
<keyword evidence="1" id="KW-0175">Coiled coil</keyword>
<evidence type="ECO:0000313" key="4">
    <source>
        <dbReference type="Proteomes" id="UP000320773"/>
    </source>
</evidence>
<evidence type="ECO:0000256" key="1">
    <source>
        <dbReference type="SAM" id="Coils"/>
    </source>
</evidence>
<feature type="region of interest" description="Disordered" evidence="2">
    <location>
        <begin position="1"/>
        <end position="31"/>
    </location>
</feature>